<dbReference type="InterPro" id="IPR011251">
    <property type="entry name" value="Luciferase-like_dom"/>
</dbReference>
<dbReference type="AlphaFoldDB" id="A0A2R6AU62"/>
<gene>
    <name evidence="2" type="ORF">B9P99_05205</name>
</gene>
<accession>A0A2R6AU62</accession>
<dbReference type="EMBL" id="NEXA01000198">
    <property type="protein sequence ID" value="PSN89921.1"/>
    <property type="molecule type" value="Genomic_DNA"/>
</dbReference>
<feature type="non-terminal residue" evidence="2">
    <location>
        <position position="1"/>
    </location>
</feature>
<dbReference type="SUPFAM" id="SSF51679">
    <property type="entry name" value="Bacterial luciferase-like"/>
    <property type="match status" value="1"/>
</dbReference>
<dbReference type="Proteomes" id="UP000240838">
    <property type="component" value="Unassembled WGS sequence"/>
</dbReference>
<evidence type="ECO:0000313" key="3">
    <source>
        <dbReference type="Proteomes" id="UP000240838"/>
    </source>
</evidence>
<evidence type="ECO:0000259" key="1">
    <source>
        <dbReference type="Pfam" id="PF00296"/>
    </source>
</evidence>
<proteinExistence type="predicted"/>
<name>A0A2R6AU62_9ARCH</name>
<feature type="domain" description="Luciferase-like" evidence="1">
    <location>
        <begin position="2"/>
        <end position="63"/>
    </location>
</feature>
<organism evidence="2 3">
    <name type="scientific">Candidatus Marsarchaeota G1 archaeon OSP_B</name>
    <dbReference type="NCBI Taxonomy" id="1978153"/>
    <lineage>
        <taxon>Archaea</taxon>
        <taxon>Candidatus Marsarchaeota</taxon>
        <taxon>Candidatus Marsarchaeota group 1</taxon>
    </lineage>
</organism>
<dbReference type="InterPro" id="IPR036661">
    <property type="entry name" value="Luciferase-like_sf"/>
</dbReference>
<comment type="caution">
    <text evidence="2">The sequence shown here is derived from an EMBL/GenBank/DDBJ whole genome shotgun (WGS) entry which is preliminary data.</text>
</comment>
<evidence type="ECO:0000313" key="2">
    <source>
        <dbReference type="EMBL" id="PSN89921.1"/>
    </source>
</evidence>
<reference evidence="2 3" key="1">
    <citation type="submission" date="2017-04" db="EMBL/GenBank/DDBJ databases">
        <title>Novel microbial lineages endemic to geothermal iron-oxide mats fill important gaps in the evolutionary history of Archaea.</title>
        <authorList>
            <person name="Jay Z.J."/>
            <person name="Beam J.P."/>
            <person name="Dlakic M."/>
            <person name="Rusch D.B."/>
            <person name="Kozubal M.A."/>
            <person name="Inskeep W.P."/>
        </authorList>
    </citation>
    <scope>NUCLEOTIDE SEQUENCE [LARGE SCALE GENOMIC DNA]</scope>
    <source>
        <strain evidence="2">OSP_B</strain>
    </source>
</reference>
<protein>
    <recommendedName>
        <fullName evidence="1">Luciferase-like domain-containing protein</fullName>
    </recommendedName>
</protein>
<dbReference type="Pfam" id="PF00296">
    <property type="entry name" value="Bac_luciferase"/>
    <property type="match status" value="1"/>
</dbReference>
<sequence length="72" mass="8327">LLDYLRVIRQVAHGKELSLQTKTPSRFRLFTQPVKELRVYLAALGEKSLKIAAKFFDGAIVTFYPFQSLIKR</sequence>
<dbReference type="GO" id="GO:0016705">
    <property type="term" value="F:oxidoreductase activity, acting on paired donors, with incorporation or reduction of molecular oxygen"/>
    <property type="evidence" value="ECO:0007669"/>
    <property type="project" value="InterPro"/>
</dbReference>